<evidence type="ECO:0000259" key="1">
    <source>
        <dbReference type="Pfam" id="PF12937"/>
    </source>
</evidence>
<accession>A0A9P4K3F9</accession>
<name>A0A9P4K3F9_9PLEO</name>
<dbReference type="Pfam" id="PF12937">
    <property type="entry name" value="F-box-like"/>
    <property type="match status" value="1"/>
</dbReference>
<evidence type="ECO:0000313" key="3">
    <source>
        <dbReference type="Proteomes" id="UP000800093"/>
    </source>
</evidence>
<dbReference type="OrthoDB" id="5130616at2759"/>
<reference evidence="3" key="1">
    <citation type="journal article" date="2020" name="Stud. Mycol.">
        <title>101 Dothideomycetes genomes: A test case for predicting lifestyles and emergence of pathogens.</title>
        <authorList>
            <person name="Haridas S."/>
            <person name="Albert R."/>
            <person name="Binder M."/>
            <person name="Bloem J."/>
            <person name="LaButti K."/>
            <person name="Salamov A."/>
            <person name="Andreopoulos B."/>
            <person name="Baker S."/>
            <person name="Barry K."/>
            <person name="Bills G."/>
            <person name="Bluhm B."/>
            <person name="Cannon C."/>
            <person name="Castanera R."/>
            <person name="Culley D."/>
            <person name="Daum C."/>
            <person name="Ezra D."/>
            <person name="Gonzalez J."/>
            <person name="Henrissat B."/>
            <person name="Kuo A."/>
            <person name="Liang C."/>
            <person name="Lipzen A."/>
            <person name="Lutzoni F."/>
            <person name="Magnuson J."/>
            <person name="Mondo S."/>
            <person name="Nolan M."/>
            <person name="Ohm R."/>
            <person name="Pangilinan J."/>
            <person name="Park H.-J."/>
            <person name="Ramirez L."/>
            <person name="Alfaro M."/>
            <person name="Sun H."/>
            <person name="Tritt A."/>
            <person name="Yoshinaga Y."/>
            <person name="Zwiers L.-H."/>
            <person name="Turgeon B."/>
            <person name="Goodwin S."/>
            <person name="Spatafora J."/>
            <person name="Crous P."/>
            <person name="Grigoriev I."/>
        </authorList>
    </citation>
    <scope>NUCLEOTIDE SEQUENCE [LARGE SCALE GENOMIC DNA]</scope>
    <source>
        <strain evidence="3">CBS 304.66</strain>
    </source>
</reference>
<proteinExistence type="predicted"/>
<evidence type="ECO:0000313" key="2">
    <source>
        <dbReference type="EMBL" id="KAF2260582.1"/>
    </source>
</evidence>
<dbReference type="SUPFAM" id="SSF81383">
    <property type="entry name" value="F-box domain"/>
    <property type="match status" value="1"/>
</dbReference>
<dbReference type="InterPro" id="IPR036047">
    <property type="entry name" value="F-box-like_dom_sf"/>
</dbReference>
<dbReference type="CDD" id="cd09917">
    <property type="entry name" value="F-box_SF"/>
    <property type="match status" value="1"/>
</dbReference>
<sequence length="302" mass="33838">MVASISNIPVELAYRILDFLPSKATLANVSLSSRWWYAAATTQMYHTLEFNHDDPQLEALTSLLSLKPELATHVRHFTLHGDVEYEPLTYVPFNLPSVRSISFHDMHGFDELYDKNLNRTQWETSSCSNLVLQDCEFGTVDIANLIATPAALAALDYRLKRADDTTCAIDLGIVRQALQRHEHCLEELALDYPAEGITWIPCLDAAFAMASFKDFAKLRKIRVAPDFVFGGDSCQDKELGEEHVGMLGKFLPRGIESLEIVHGTAGGKVTEKAVRYVLDRKDEMFTKLGSVVLDGRVLFIVE</sequence>
<organism evidence="2 3">
    <name type="scientific">Lojkania enalia</name>
    <dbReference type="NCBI Taxonomy" id="147567"/>
    <lineage>
        <taxon>Eukaryota</taxon>
        <taxon>Fungi</taxon>
        <taxon>Dikarya</taxon>
        <taxon>Ascomycota</taxon>
        <taxon>Pezizomycotina</taxon>
        <taxon>Dothideomycetes</taxon>
        <taxon>Pleosporomycetidae</taxon>
        <taxon>Pleosporales</taxon>
        <taxon>Pleosporales incertae sedis</taxon>
        <taxon>Lojkania</taxon>
    </lineage>
</organism>
<dbReference type="Proteomes" id="UP000800093">
    <property type="component" value="Unassembled WGS sequence"/>
</dbReference>
<dbReference type="EMBL" id="ML986678">
    <property type="protein sequence ID" value="KAF2260582.1"/>
    <property type="molecule type" value="Genomic_DNA"/>
</dbReference>
<dbReference type="InterPro" id="IPR001810">
    <property type="entry name" value="F-box_dom"/>
</dbReference>
<feature type="domain" description="F-box" evidence="1">
    <location>
        <begin position="5"/>
        <end position="48"/>
    </location>
</feature>
<keyword evidence="3" id="KW-1185">Reference proteome</keyword>
<gene>
    <name evidence="2" type="ORF">CC78DRAFT_547421</name>
</gene>
<dbReference type="AlphaFoldDB" id="A0A9P4K3F9"/>
<protein>
    <recommendedName>
        <fullName evidence="1">F-box domain-containing protein</fullName>
    </recommendedName>
</protein>
<comment type="caution">
    <text evidence="2">The sequence shown here is derived from an EMBL/GenBank/DDBJ whole genome shotgun (WGS) entry which is preliminary data.</text>
</comment>